<proteinExistence type="predicted"/>
<sequence>MGADLAAIHKVSADDIRSDLAGRERDPIHDPCALLNRLLQEPNESAWLEFKVNNKDPREIGEYVSALANSAMLAGRDRAFLVFGVEDRTKERVGTELRLQQLKQGNEDFTNWLSRMIEPRVLIEVLDFSCDGLAYSVIAIEPSYERPVRFSGAEFIRIGENKKKLAEFPEHERALWIATGRRRFETAVAASNVTTDDVFALLDPDPMFDLTGEPRPKSQEEVIRKIADRGFVLDNLEGRFDITNLGAIMLARDVTAFPSIAGKTVRIVKYAGRDKSRSDFEQEGKKGYAVGFTGMMKFLMERLPKDERYIDGVRRMVPHFPETAIREVIANALIHQDFMATGVGPVVEIYDNRIEVSNPGNSLISTDRILDERRSRNEKLAATMRSFGLCEERGGGLDKTLIEIEAEHLPAPDFISSENSMRVVLFAPKSFNQMSKAEKMRACLFHCVLRWLTHDYMSNATLRERFSLPAEEYQAVSAIIAESIKLGRIAPADPDQGRRNARYVPYWSV</sequence>
<dbReference type="PANTHER" id="PTHR30595">
    <property type="entry name" value="GLPR-RELATED TRANSCRIPTIONAL REPRESSOR"/>
    <property type="match status" value="1"/>
</dbReference>
<feature type="domain" description="Schlafen AlbA-2" evidence="1">
    <location>
        <begin position="44"/>
        <end position="165"/>
    </location>
</feature>
<name>A0A1L5P9T4_RHIET</name>
<dbReference type="Proteomes" id="UP000185109">
    <property type="component" value="Plasmid pRsp8C3a"/>
</dbReference>
<accession>A0A1L5P9T4</accession>
<dbReference type="InterPro" id="IPR007421">
    <property type="entry name" value="Schlafen_AlbA_2_dom"/>
</dbReference>
<protein>
    <submittedName>
        <fullName evidence="2">HTH domain-containing protein</fullName>
    </submittedName>
</protein>
<dbReference type="InterPro" id="IPR038475">
    <property type="entry name" value="RecG_C_sf"/>
</dbReference>
<dbReference type="EMBL" id="CP017242">
    <property type="protein sequence ID" value="APO76949.1"/>
    <property type="molecule type" value="Genomic_DNA"/>
</dbReference>
<organism evidence="2 3">
    <name type="scientific">Rhizobium etli 8C-3</name>
    <dbReference type="NCBI Taxonomy" id="538025"/>
    <lineage>
        <taxon>Bacteria</taxon>
        <taxon>Pseudomonadati</taxon>
        <taxon>Pseudomonadota</taxon>
        <taxon>Alphaproteobacteria</taxon>
        <taxon>Hyphomicrobiales</taxon>
        <taxon>Rhizobiaceae</taxon>
        <taxon>Rhizobium/Agrobacterium group</taxon>
        <taxon>Rhizobium</taxon>
    </lineage>
</organism>
<evidence type="ECO:0000313" key="2">
    <source>
        <dbReference type="EMBL" id="APO76949.1"/>
    </source>
</evidence>
<gene>
    <name evidence="2" type="ORF">AM571_PA00061</name>
</gene>
<dbReference type="Gene3D" id="3.30.565.60">
    <property type="match status" value="1"/>
</dbReference>
<dbReference type="Gene3D" id="3.30.950.30">
    <property type="entry name" value="Schlafen, AAA domain"/>
    <property type="match status" value="1"/>
</dbReference>
<dbReference type="InterPro" id="IPR038461">
    <property type="entry name" value="Schlafen_AlbA_2_dom_sf"/>
</dbReference>
<dbReference type="Pfam" id="PF04326">
    <property type="entry name" value="SLFN_AlbA_2"/>
    <property type="match status" value="1"/>
</dbReference>
<dbReference type="PANTHER" id="PTHR30595:SF6">
    <property type="entry name" value="SCHLAFEN ALBA-2 DOMAIN-CONTAINING PROTEIN"/>
    <property type="match status" value="1"/>
</dbReference>
<geneLocation type="plasmid" evidence="3">
    <name>prsp8c3a</name>
</geneLocation>
<dbReference type="AlphaFoldDB" id="A0A1L5P9T4"/>
<evidence type="ECO:0000259" key="1">
    <source>
        <dbReference type="Pfam" id="PF04326"/>
    </source>
</evidence>
<dbReference type="Pfam" id="PF13749">
    <property type="entry name" value="HATPase_c_4"/>
    <property type="match status" value="1"/>
</dbReference>
<evidence type="ECO:0000313" key="3">
    <source>
        <dbReference type="Proteomes" id="UP000185109"/>
    </source>
</evidence>
<reference evidence="2 3" key="1">
    <citation type="submission" date="2016-09" db="EMBL/GenBank/DDBJ databases">
        <title>The complete genome sequences of Rhizobium gallicum, symbiovars gallicum and phaseoli, symbionts associated to common bean (Phaseolus vulgaris).</title>
        <authorList>
            <person name="Bustos P."/>
            <person name="Santamaria R.I."/>
            <person name="Perez-Carrascal O.M."/>
            <person name="Juarez S."/>
            <person name="Lozano L."/>
            <person name="Martinez-Flores I."/>
            <person name="Martinez-Romero E."/>
            <person name="Cevallos M."/>
            <person name="Romero D."/>
            <person name="Davila G."/>
            <person name="Gonzalez V."/>
        </authorList>
    </citation>
    <scope>NUCLEOTIDE SEQUENCE [LARGE SCALE GENOMIC DNA]</scope>
    <source>
        <strain evidence="2 3">8C-3</strain>
        <plasmid evidence="3">Plasmid prsp8c3a</plasmid>
    </source>
</reference>
<keyword evidence="2" id="KW-0614">Plasmid</keyword>